<name>A0A1G6XQW3_9ACTN</name>
<keyword evidence="2" id="KW-1185">Reference proteome</keyword>
<dbReference type="EMBL" id="FNAD01000007">
    <property type="protein sequence ID" value="SDD79757.1"/>
    <property type="molecule type" value="Genomic_DNA"/>
</dbReference>
<dbReference type="Proteomes" id="UP000198949">
    <property type="component" value="Unassembled WGS sequence"/>
</dbReference>
<dbReference type="AlphaFoldDB" id="A0A1G6XQW3"/>
<protein>
    <submittedName>
        <fullName evidence="1">Uncharacterized protein</fullName>
    </submittedName>
</protein>
<gene>
    <name evidence="1" type="ORF">SAMN05216270_107265</name>
</gene>
<accession>A0A1G6XQW3</accession>
<evidence type="ECO:0000313" key="1">
    <source>
        <dbReference type="EMBL" id="SDD79757.1"/>
    </source>
</evidence>
<sequence length="83" mass="8781">MSHSDGCETAALSDGTEYQTCTEPAIALDGSDPTTFATGSAVNIAHVVCRFAQFGVPDREALTAATGEICADILERLHDSHRR</sequence>
<reference evidence="2" key="1">
    <citation type="submission" date="2016-10" db="EMBL/GenBank/DDBJ databases">
        <authorList>
            <person name="Varghese N."/>
            <person name="Submissions S."/>
        </authorList>
    </citation>
    <scope>NUCLEOTIDE SEQUENCE [LARGE SCALE GENOMIC DNA]</scope>
    <source>
        <strain evidence="2">CGMCC 4.3516</strain>
    </source>
</reference>
<organism evidence="1 2">
    <name type="scientific">Glycomyces harbinensis</name>
    <dbReference type="NCBI Taxonomy" id="58114"/>
    <lineage>
        <taxon>Bacteria</taxon>
        <taxon>Bacillati</taxon>
        <taxon>Actinomycetota</taxon>
        <taxon>Actinomycetes</taxon>
        <taxon>Glycomycetales</taxon>
        <taxon>Glycomycetaceae</taxon>
        <taxon>Glycomyces</taxon>
    </lineage>
</organism>
<evidence type="ECO:0000313" key="2">
    <source>
        <dbReference type="Proteomes" id="UP000198949"/>
    </source>
</evidence>
<proteinExistence type="predicted"/>